<proteinExistence type="predicted"/>
<keyword evidence="1 2" id="KW-0175">Coiled coil</keyword>
<reference evidence="4" key="2">
    <citation type="submission" date="2021-04" db="EMBL/GenBank/DDBJ databases">
        <authorList>
            <person name="Gilroy R."/>
        </authorList>
    </citation>
    <scope>NUCLEOTIDE SEQUENCE</scope>
    <source>
        <strain evidence="4">CHK178-16964</strain>
    </source>
</reference>
<organism evidence="4 5">
    <name type="scientific">Candidatus Lachnoclostridium stercoravium</name>
    <dbReference type="NCBI Taxonomy" id="2838633"/>
    <lineage>
        <taxon>Bacteria</taxon>
        <taxon>Bacillati</taxon>
        <taxon>Bacillota</taxon>
        <taxon>Clostridia</taxon>
        <taxon>Lachnospirales</taxon>
        <taxon>Lachnospiraceae</taxon>
    </lineage>
</organism>
<reference evidence="4" key="1">
    <citation type="journal article" date="2021" name="PeerJ">
        <title>Extensive microbial diversity within the chicken gut microbiome revealed by metagenomics and culture.</title>
        <authorList>
            <person name="Gilroy R."/>
            <person name="Ravi A."/>
            <person name="Getino M."/>
            <person name="Pursley I."/>
            <person name="Horton D.L."/>
            <person name="Alikhan N.F."/>
            <person name="Baker D."/>
            <person name="Gharbi K."/>
            <person name="Hall N."/>
            <person name="Watson M."/>
            <person name="Adriaenssens E.M."/>
            <person name="Foster-Nyarko E."/>
            <person name="Jarju S."/>
            <person name="Secka A."/>
            <person name="Antonio M."/>
            <person name="Oren A."/>
            <person name="Chaudhuri R.R."/>
            <person name="La Ragione R."/>
            <person name="Hildebrand F."/>
            <person name="Pallen M.J."/>
        </authorList>
    </citation>
    <scope>NUCLEOTIDE SEQUENCE</scope>
    <source>
        <strain evidence="4">CHK178-16964</strain>
    </source>
</reference>
<feature type="coiled-coil region" evidence="2">
    <location>
        <begin position="733"/>
        <end position="833"/>
    </location>
</feature>
<name>A0A9D2HLK7_9FIRM</name>
<dbReference type="EMBL" id="DWZA01000104">
    <property type="protein sequence ID" value="HJA72418.1"/>
    <property type="molecule type" value="Genomic_DNA"/>
</dbReference>
<feature type="region of interest" description="Disordered" evidence="3">
    <location>
        <begin position="573"/>
        <end position="600"/>
    </location>
</feature>
<dbReference type="Proteomes" id="UP000823900">
    <property type="component" value="Unassembled WGS sequence"/>
</dbReference>
<protein>
    <submittedName>
        <fullName evidence="4">Uncharacterized protein</fullName>
    </submittedName>
</protein>
<sequence length="1477" mass="162672">MAAAAGIYFISQIKSESEKLKEDALESSQAYSDLQSEVSSVNEELKGIQTRIEELNSKDKLSFIEQAELERLEKATAQLESQKATKQYLAAQKQEEAREDSLEYLEHQTSYERYIGYQTADQKNDNSSFGSAEYSTFSGSLLDVMVQQSGDYVKLLKDRESISQQIDYLDKQSDDSLQAIDNLWDKKNELNSVDNQIKVLENSLLENLDTVNQLSGNLDLEKDAHQLTLIDQINSNLQEVFATTNSTASFEEIWNSEGFAKYREQLEKISSLGLLSPEVLTTNAKYKALLEATGATAEETVQHINSLVEAEGKLKPLDESGTISAINSLNPGIQSMQNIMAALGKDGGFDYSLLDDKTFVDTFSNMGESYTAFIKTLADSPKDMAACQKAANNLLNTWLLSTPAIGDLSEDTAGLASQMLNYMGIANAEAAIDSLLAARHEQLAAEKYYNSTASKALSDASADDIAQIMAEAEAAGISSVYLARLELAKRTANDVKIDTSSDIEQLIALANSANVSAQQMTYLHTIESLQATKEFLEEAGVPRLEAYDKRIEEEKQKLNASLASLPLDAEDFKVPAPPSSYGSSSSAAPSSASRGPQDFDRTDRALQLLKDRRSQLEEMASDSYRSYLGSGPDAVQSILEQMMYYDGEILKKTKADNIQAFEAYQKALAKVPEQYRDLIEHPGEGLETLDPDTADSVEAAAKAYDEYQKTFSDIADIQKQVQDDKEQYYSVSLEQLDRENQAIESQNSLLNARIDLLTASGSVVGASLYESLIDNTDRQIGLAQAKLKAAREKMANLDEAEGSEKAYDLQEEIAQAEESLASFQKVKEEYDKKLLELPIDNLDTVISMYEGIASSIQDWGSSLEASGQKLGASYYQSLIDNGRDMLDQYQDQADLIEEVMDRSGYDPGSENWNELYDRLQSVNSAMSSMVKNLREWNEALLSLPLDSLSSFSDSVKDISDALSDLQSDYDSVISTVTGSIQDEIDRLKEENDAASETYENKIQLLQEQIDLFDKTNEKRQKELAVEQALYDLEQARGQKTTRIIRDGQITYEADADEIRAAEESLAGAKEDLERYQLQEELDGLQEELDSVSETYDAQIEKLEDMAEKWDSIRTDAQGVRDAALTESYLGSGWKETILSGNGDPLYDSFSRMYGQLDQQLADYEEQLASSQHISSLLEAYITSYKEGGISYEAALSGIQDLLSQMNQALSAGDMLENVLALAGAVQGAGTGAAASSPEALTPSSILESLKASFESSGKQLLASLAQYNENAGMITEYTTSWEQLTDNVASMKDILEDVRDNLEESLEELSDQRYDDEEEIEDDRDEGVTGTVYERPSHNSDATTGPGIGLSYGDGILNGAVGQAGTSDPVSRLKELATRSLSQDEIPIIAHRGEAVLNRAQQEMLLKNFSLALAPLSPLRLPDYSSLPAASSGDNIKDVHISISGVDVHGVKDVNDFIHSMASLSAQAFRQEFNRMF</sequence>
<dbReference type="PANTHER" id="PTHR32083">
    <property type="entry name" value="CILIA AND FLAGELLA-ASSOCIATED PROTEIN 58-RELATED"/>
    <property type="match status" value="1"/>
</dbReference>
<evidence type="ECO:0000256" key="1">
    <source>
        <dbReference type="ARBA" id="ARBA00023054"/>
    </source>
</evidence>
<feature type="coiled-coil region" evidence="2">
    <location>
        <begin position="977"/>
        <end position="1015"/>
    </location>
</feature>
<evidence type="ECO:0000256" key="2">
    <source>
        <dbReference type="SAM" id="Coils"/>
    </source>
</evidence>
<feature type="compositionally biased region" description="Acidic residues" evidence="3">
    <location>
        <begin position="1307"/>
        <end position="1325"/>
    </location>
</feature>
<accession>A0A9D2HLK7</accession>
<feature type="coiled-coil region" evidence="2">
    <location>
        <begin position="31"/>
        <end position="58"/>
    </location>
</feature>
<feature type="region of interest" description="Disordered" evidence="3">
    <location>
        <begin position="1307"/>
        <end position="1346"/>
    </location>
</feature>
<comment type="caution">
    <text evidence="4">The sequence shown here is derived from an EMBL/GenBank/DDBJ whole genome shotgun (WGS) entry which is preliminary data.</text>
</comment>
<feature type="coiled-coil region" evidence="2">
    <location>
        <begin position="1051"/>
        <end position="1108"/>
    </location>
</feature>
<evidence type="ECO:0000313" key="5">
    <source>
        <dbReference type="Proteomes" id="UP000823900"/>
    </source>
</evidence>
<evidence type="ECO:0000313" key="4">
    <source>
        <dbReference type="EMBL" id="HJA72418.1"/>
    </source>
</evidence>
<evidence type="ECO:0000256" key="3">
    <source>
        <dbReference type="SAM" id="MobiDB-lite"/>
    </source>
</evidence>
<feature type="compositionally biased region" description="Low complexity" evidence="3">
    <location>
        <begin position="579"/>
        <end position="593"/>
    </location>
</feature>
<gene>
    <name evidence="4" type="ORF">IAA07_12745</name>
</gene>